<protein>
    <submittedName>
        <fullName evidence="2">Uncharacterized protein</fullName>
    </submittedName>
</protein>
<accession>A0A366AX75</accession>
<feature type="transmembrane region" description="Helical" evidence="1">
    <location>
        <begin position="75"/>
        <end position="97"/>
    </location>
</feature>
<sequence length="195" mass="22706">MRNTGYKITEWVFFFEEKNKEDLKKILHDNKNKDLLNEFVTWKLITVFLPLVTFLLVLVLNIITNLYETEKYFSFLNNGSLPIISFGVLTSGMPYLLEQLESFPEYHVVRRRVMSVALFFLFLSASLYILQTLSVISNNLSCLMNFILLILSIYVFFFSSSIGYKMFILQTKNIKDFGVNMVDKVEGLQNALSDL</sequence>
<gene>
    <name evidence="2" type="ORF">DR980_13595</name>
</gene>
<dbReference type="RefSeq" id="WP_113637045.1">
    <property type="nucleotide sequence ID" value="NZ_QNUX01000013.1"/>
</dbReference>
<keyword evidence="1" id="KW-0812">Transmembrane</keyword>
<organism evidence="2 3">
    <name type="scientific">Flavobacterium psychrolimnae</name>
    <dbReference type="NCBI Taxonomy" id="249351"/>
    <lineage>
        <taxon>Bacteria</taxon>
        <taxon>Pseudomonadati</taxon>
        <taxon>Bacteroidota</taxon>
        <taxon>Flavobacteriia</taxon>
        <taxon>Flavobacteriales</taxon>
        <taxon>Flavobacteriaceae</taxon>
        <taxon>Flavobacterium</taxon>
    </lineage>
</organism>
<comment type="caution">
    <text evidence="2">The sequence shown here is derived from an EMBL/GenBank/DDBJ whole genome shotgun (WGS) entry which is preliminary data.</text>
</comment>
<dbReference type="Proteomes" id="UP000253676">
    <property type="component" value="Unassembled WGS sequence"/>
</dbReference>
<evidence type="ECO:0000313" key="3">
    <source>
        <dbReference type="Proteomes" id="UP000253676"/>
    </source>
</evidence>
<feature type="transmembrane region" description="Helical" evidence="1">
    <location>
        <begin position="118"/>
        <end position="137"/>
    </location>
</feature>
<reference evidence="2 3" key="1">
    <citation type="submission" date="2018-07" db="EMBL/GenBank/DDBJ databases">
        <title>Complete genome sequence of Flavobacterium psychrolimnae LMG 22018.</title>
        <authorList>
            <person name="Kim D.-U."/>
        </authorList>
    </citation>
    <scope>NUCLEOTIDE SEQUENCE [LARGE SCALE GENOMIC DNA]</scope>
    <source>
        <strain evidence="2 3">LMG 22018</strain>
    </source>
</reference>
<dbReference type="OrthoDB" id="9876750at2"/>
<keyword evidence="1" id="KW-1133">Transmembrane helix</keyword>
<dbReference type="AlphaFoldDB" id="A0A366AX75"/>
<keyword evidence="3" id="KW-1185">Reference proteome</keyword>
<name>A0A366AX75_9FLAO</name>
<feature type="transmembrane region" description="Helical" evidence="1">
    <location>
        <begin position="143"/>
        <end position="164"/>
    </location>
</feature>
<evidence type="ECO:0000313" key="2">
    <source>
        <dbReference type="EMBL" id="RBN49470.1"/>
    </source>
</evidence>
<feature type="transmembrane region" description="Helical" evidence="1">
    <location>
        <begin position="40"/>
        <end position="63"/>
    </location>
</feature>
<proteinExistence type="predicted"/>
<dbReference type="EMBL" id="QNUX01000013">
    <property type="protein sequence ID" value="RBN49470.1"/>
    <property type="molecule type" value="Genomic_DNA"/>
</dbReference>
<keyword evidence="1" id="KW-0472">Membrane</keyword>
<evidence type="ECO:0000256" key="1">
    <source>
        <dbReference type="SAM" id="Phobius"/>
    </source>
</evidence>